<dbReference type="PRINTS" id="PR01594">
    <property type="entry name" value="SECBCHAPRONE"/>
</dbReference>
<dbReference type="GO" id="GO:0051262">
    <property type="term" value="P:protein tetramerization"/>
    <property type="evidence" value="ECO:0007669"/>
    <property type="project" value="InterPro"/>
</dbReference>
<keyword evidence="3 5" id="KW-0653">Protein transport</keyword>
<keyword evidence="5" id="KW-0143">Chaperone</keyword>
<dbReference type="NCBIfam" id="NF004392">
    <property type="entry name" value="PRK05751.1-3"/>
    <property type="match status" value="1"/>
</dbReference>
<dbReference type="EMBL" id="MDTQ01000001">
    <property type="protein sequence ID" value="ODC04729.1"/>
    <property type="molecule type" value="Genomic_DNA"/>
</dbReference>
<dbReference type="GO" id="GO:0006457">
    <property type="term" value="P:protein folding"/>
    <property type="evidence" value="ECO:0007669"/>
    <property type="project" value="UniProtKB-UniRule"/>
</dbReference>
<keyword evidence="5" id="KW-0963">Cytoplasm</keyword>
<evidence type="ECO:0000256" key="4">
    <source>
        <dbReference type="ARBA" id="ARBA00023010"/>
    </source>
</evidence>
<protein>
    <recommendedName>
        <fullName evidence="5">Protein-export protein SecB</fullName>
    </recommendedName>
</protein>
<evidence type="ECO:0000256" key="5">
    <source>
        <dbReference type="HAMAP-Rule" id="MF_00821"/>
    </source>
</evidence>
<reference evidence="6 7" key="1">
    <citation type="submission" date="2016-08" db="EMBL/GenBank/DDBJ databases">
        <authorList>
            <person name="Seilhamer J.J."/>
        </authorList>
    </citation>
    <scope>NUCLEOTIDE SEQUENCE [LARGE SCALE GENOMIC DNA]</scope>
    <source>
        <strain evidence="6 7">PH27A</strain>
    </source>
</reference>
<dbReference type="NCBIfam" id="TIGR00809">
    <property type="entry name" value="secB"/>
    <property type="match status" value="1"/>
</dbReference>
<dbReference type="InterPro" id="IPR003708">
    <property type="entry name" value="SecB"/>
</dbReference>
<evidence type="ECO:0000313" key="6">
    <source>
        <dbReference type="EMBL" id="ODC04729.1"/>
    </source>
</evidence>
<gene>
    <name evidence="5" type="primary">secB</name>
    <name evidence="6" type="ORF">BFW38_15525</name>
</gene>
<comment type="subcellular location">
    <subcellularLocation>
        <location evidence="5">Cytoplasm</location>
    </subcellularLocation>
</comment>
<dbReference type="AlphaFoldDB" id="A0A1E2VCK4"/>
<organism evidence="6 7">
    <name type="scientific">Terasakiispira papahanaumokuakeensis</name>
    <dbReference type="NCBI Taxonomy" id="197479"/>
    <lineage>
        <taxon>Bacteria</taxon>
        <taxon>Pseudomonadati</taxon>
        <taxon>Pseudomonadota</taxon>
        <taxon>Gammaproteobacteria</taxon>
        <taxon>Oceanospirillales</taxon>
        <taxon>Terasakiispira</taxon>
    </lineage>
</organism>
<dbReference type="Pfam" id="PF02556">
    <property type="entry name" value="SecB"/>
    <property type="match status" value="1"/>
</dbReference>
<keyword evidence="7" id="KW-1185">Reference proteome</keyword>
<proteinExistence type="inferred from homology"/>
<dbReference type="PANTHER" id="PTHR36918:SF1">
    <property type="entry name" value="PROTEIN-EXPORT PROTEIN SECB"/>
    <property type="match status" value="1"/>
</dbReference>
<evidence type="ECO:0000256" key="1">
    <source>
        <dbReference type="ARBA" id="ARBA00009990"/>
    </source>
</evidence>
<dbReference type="HAMAP" id="MF_00821">
    <property type="entry name" value="SecB"/>
    <property type="match status" value="1"/>
</dbReference>
<evidence type="ECO:0000313" key="7">
    <source>
        <dbReference type="Proteomes" id="UP000094291"/>
    </source>
</evidence>
<comment type="similarity">
    <text evidence="1 5">Belongs to the SecB family.</text>
</comment>
<dbReference type="GO" id="GO:0051082">
    <property type="term" value="F:unfolded protein binding"/>
    <property type="evidence" value="ECO:0007669"/>
    <property type="project" value="InterPro"/>
</dbReference>
<dbReference type="NCBIfam" id="NF004393">
    <property type="entry name" value="PRK05751.1-4"/>
    <property type="match status" value="1"/>
</dbReference>
<dbReference type="Proteomes" id="UP000094291">
    <property type="component" value="Unassembled WGS sequence"/>
</dbReference>
<keyword evidence="2 5" id="KW-0813">Transport</keyword>
<name>A0A1E2VCK4_9GAMM</name>
<dbReference type="PANTHER" id="PTHR36918">
    <property type="match status" value="1"/>
</dbReference>
<dbReference type="STRING" id="197479.BFW38_15525"/>
<dbReference type="GO" id="GO:0015031">
    <property type="term" value="P:protein transport"/>
    <property type="evidence" value="ECO:0007669"/>
    <property type="project" value="UniProtKB-UniRule"/>
</dbReference>
<dbReference type="Gene3D" id="3.10.420.10">
    <property type="entry name" value="SecB-like"/>
    <property type="match status" value="1"/>
</dbReference>
<accession>A0A1E2VCK4</accession>
<evidence type="ECO:0000256" key="2">
    <source>
        <dbReference type="ARBA" id="ARBA00022448"/>
    </source>
</evidence>
<dbReference type="GO" id="GO:0005737">
    <property type="term" value="C:cytoplasm"/>
    <property type="evidence" value="ECO:0007669"/>
    <property type="project" value="UniProtKB-SubCell"/>
</dbReference>
<sequence>MIMSEQQPQFALQRLYLKDLSFESPNTPLIFADQTQPQVDINYNVEHRQIQDSLYEVVVRLNVTVKSGDKTAFLVELQQAGAFQIAGLEGESLEHALEAFCPNIIFPYARETIDSMVVRGGFPPLMMAPINFEAIFQQRKAQQQATQQ</sequence>
<keyword evidence="4 5" id="KW-0811">Translocation</keyword>
<comment type="function">
    <text evidence="5">One of the proteins required for the normal export of preproteins out of the cell cytoplasm. It is a molecular chaperone that binds to a subset of precursor proteins, maintaining them in a translocation-competent state. It also specifically binds to its receptor SecA.</text>
</comment>
<comment type="subunit">
    <text evidence="5">Homotetramer, a dimer of dimers. One homotetramer interacts with 1 SecA dimer.</text>
</comment>
<comment type="caution">
    <text evidence="6">The sequence shown here is derived from an EMBL/GenBank/DDBJ whole genome shotgun (WGS) entry which is preliminary data.</text>
</comment>
<evidence type="ECO:0000256" key="3">
    <source>
        <dbReference type="ARBA" id="ARBA00022927"/>
    </source>
</evidence>
<dbReference type="InterPro" id="IPR035958">
    <property type="entry name" value="SecB-like_sf"/>
</dbReference>
<dbReference type="SUPFAM" id="SSF54611">
    <property type="entry name" value="SecB-like"/>
    <property type="match status" value="1"/>
</dbReference>